<reference evidence="3" key="1">
    <citation type="submission" date="2016-10" db="EMBL/GenBank/DDBJ databases">
        <authorList>
            <person name="Varghese N."/>
            <person name="Submissions S."/>
        </authorList>
    </citation>
    <scope>NUCLEOTIDE SEQUENCE [LARGE SCALE GENOMIC DNA]</scope>
    <source>
        <strain evidence="3">CGMCC 1.6775</strain>
    </source>
</reference>
<dbReference type="Pfam" id="PF11739">
    <property type="entry name" value="YdbH-like"/>
    <property type="match status" value="1"/>
</dbReference>
<accession>A0A1I5AC94</accession>
<dbReference type="Proteomes" id="UP000199339">
    <property type="component" value="Unassembled WGS sequence"/>
</dbReference>
<sequence>MGAGKRTRASRIGRWLAAAVALLLLVVIGAGVYARDAWQQLMANQAIQQFDWQGMHLSLEGIRADGFSLVSSDPARPFAVNGSGFVLGWDWQTLSLASVRVEQLDVDIPEWPEPAAGGSGAEPSLLPEQSPTWLPDTISVSSLRVDLPDDTEIRGNLYVELAPDPEQWRMETTELWVNGSLPDSEPGGWRIDGIEGRIGLAGTAGVASARLEVLAGSILTMNGVASPDGGETVRLEQVEVRPGGSTLEAGYSLSNRSLEKARLVGPLTLDVGMLQQANLKPQSWNFEGELDADLNRVDIRGAAKGAAGLALDVEARWPFSATPRVTVSAELEGSNASRILAETLEQWPAGIEISDGSLSANASVRLPDTGQSLEGKIIASGMSGIVDRMAWTGLNGTLELSMEDALVVRTSELQLAQLNPGVPLGPVSITGSYRAPLQALTKGAISLVRGRAGFLGGEARGKPGEWSLADLPLTVPVWLNDIQVDRLMTVYPAEGLAGSGTLQGEVPLVISREGVRVAGGNIRAVAPGGTLKLPADRLQALARNNETMDLVVRALQNFNYSVLNSTIDYDQEGTLNLGLRLEGSNPQVRDGHPIVVNINLQEDIPALLTSLQLSGRVNEAVTEKVRKLMEKREAGNGEN</sequence>
<evidence type="ECO:0000256" key="1">
    <source>
        <dbReference type="SAM" id="MobiDB-lite"/>
    </source>
</evidence>
<keyword evidence="3" id="KW-1185">Reference proteome</keyword>
<gene>
    <name evidence="2" type="ORF">SAMN04487961_3471</name>
</gene>
<evidence type="ECO:0000313" key="2">
    <source>
        <dbReference type="EMBL" id="SFN60085.1"/>
    </source>
</evidence>
<evidence type="ECO:0000313" key="3">
    <source>
        <dbReference type="Proteomes" id="UP000199339"/>
    </source>
</evidence>
<dbReference type="EMBL" id="FOUR01000011">
    <property type="protein sequence ID" value="SFN60085.1"/>
    <property type="molecule type" value="Genomic_DNA"/>
</dbReference>
<dbReference type="InterPro" id="IPR021730">
    <property type="entry name" value="YdbH"/>
</dbReference>
<proteinExistence type="predicted"/>
<protein>
    <submittedName>
        <fullName evidence="2">Dicarboxylate transport</fullName>
    </submittedName>
</protein>
<dbReference type="AlphaFoldDB" id="A0A1I5AC94"/>
<feature type="region of interest" description="Disordered" evidence="1">
    <location>
        <begin position="110"/>
        <end position="131"/>
    </location>
</feature>
<dbReference type="RefSeq" id="WP_175497300.1">
    <property type="nucleotide sequence ID" value="NZ_FOUR01000011.1"/>
</dbReference>
<name>A0A1I5AC94_9GAMM</name>
<organism evidence="2 3">
    <name type="scientific">Marinobacter pelagius</name>
    <dbReference type="NCBI Taxonomy" id="379482"/>
    <lineage>
        <taxon>Bacteria</taxon>
        <taxon>Pseudomonadati</taxon>
        <taxon>Pseudomonadota</taxon>
        <taxon>Gammaproteobacteria</taxon>
        <taxon>Pseudomonadales</taxon>
        <taxon>Marinobacteraceae</taxon>
        <taxon>Marinobacter</taxon>
    </lineage>
</organism>